<dbReference type="Gene3D" id="3.30.70.1290">
    <property type="entry name" value="Transposase IS200-like"/>
    <property type="match status" value="1"/>
</dbReference>
<name>U7QHZ4_9CYAN</name>
<dbReference type="GO" id="GO:0004803">
    <property type="term" value="F:transposase activity"/>
    <property type="evidence" value="ECO:0007669"/>
    <property type="project" value="InterPro"/>
</dbReference>
<evidence type="ECO:0000259" key="1">
    <source>
        <dbReference type="Pfam" id="PF01797"/>
    </source>
</evidence>
<keyword evidence="3" id="KW-1185">Reference proteome</keyword>
<organism evidence="2 3">
    <name type="scientific">Lyngbya aestuarii BL J</name>
    <dbReference type="NCBI Taxonomy" id="1348334"/>
    <lineage>
        <taxon>Bacteria</taxon>
        <taxon>Bacillati</taxon>
        <taxon>Cyanobacteriota</taxon>
        <taxon>Cyanophyceae</taxon>
        <taxon>Oscillatoriophycideae</taxon>
        <taxon>Oscillatoriales</taxon>
        <taxon>Microcoleaceae</taxon>
        <taxon>Lyngbya</taxon>
    </lineage>
</organism>
<accession>U7QHZ4</accession>
<dbReference type="GO" id="GO:0006313">
    <property type="term" value="P:DNA transposition"/>
    <property type="evidence" value="ECO:0007669"/>
    <property type="project" value="InterPro"/>
</dbReference>
<dbReference type="EMBL" id="AUZM01000043">
    <property type="protein sequence ID" value="ERT06046.1"/>
    <property type="molecule type" value="Genomic_DNA"/>
</dbReference>
<dbReference type="InterPro" id="IPR036515">
    <property type="entry name" value="Transposase_17_sf"/>
</dbReference>
<dbReference type="Pfam" id="PF01797">
    <property type="entry name" value="Y1_Tnp"/>
    <property type="match status" value="1"/>
</dbReference>
<comment type="caution">
    <text evidence="2">The sequence shown here is derived from an EMBL/GenBank/DDBJ whole genome shotgun (WGS) entry which is preliminary data.</text>
</comment>
<evidence type="ECO:0000313" key="2">
    <source>
        <dbReference type="EMBL" id="ERT06046.1"/>
    </source>
</evidence>
<reference evidence="2 3" key="1">
    <citation type="journal article" date="2013" name="Front. Microbiol.">
        <title>Comparative genomic analyses of the cyanobacterium, Lyngbya aestuarii BL J, a powerful hydrogen producer.</title>
        <authorList>
            <person name="Kothari A."/>
            <person name="Vaughn M."/>
            <person name="Garcia-Pichel F."/>
        </authorList>
    </citation>
    <scope>NUCLEOTIDE SEQUENCE [LARGE SCALE GENOMIC DNA]</scope>
    <source>
        <strain evidence="2 3">BL J</strain>
    </source>
</reference>
<dbReference type="Proteomes" id="UP000017127">
    <property type="component" value="Unassembled WGS sequence"/>
</dbReference>
<protein>
    <submittedName>
        <fullName evidence="2">Transposase IS200 like family protein</fullName>
    </submittedName>
</protein>
<dbReference type="AlphaFoldDB" id="U7QHZ4"/>
<feature type="domain" description="Transposase IS200-like" evidence="1">
    <location>
        <begin position="7"/>
        <end position="73"/>
    </location>
</feature>
<sequence>MGKQQIVHIVVIEYPPKLSVSTIVNHLKGVSSRMYGKAGYKKLNGTALGRPSYFSSSVGGAPLNVLKEYVANQRTPK</sequence>
<proteinExistence type="predicted"/>
<evidence type="ECO:0000313" key="3">
    <source>
        <dbReference type="Proteomes" id="UP000017127"/>
    </source>
</evidence>
<dbReference type="SUPFAM" id="SSF143422">
    <property type="entry name" value="Transposase IS200-like"/>
    <property type="match status" value="1"/>
</dbReference>
<dbReference type="InterPro" id="IPR002686">
    <property type="entry name" value="Transposase_17"/>
</dbReference>
<dbReference type="GO" id="GO:0003677">
    <property type="term" value="F:DNA binding"/>
    <property type="evidence" value="ECO:0007669"/>
    <property type="project" value="InterPro"/>
</dbReference>
<gene>
    <name evidence="2" type="ORF">M595_4003</name>
</gene>